<reference evidence="5 6" key="1">
    <citation type="journal article" date="2013" name="Curr. Biol.">
        <title>The Genome of the Foraminiferan Reticulomyxa filosa.</title>
        <authorList>
            <person name="Glockner G."/>
            <person name="Hulsmann N."/>
            <person name="Schleicher M."/>
            <person name="Noegel A.A."/>
            <person name="Eichinger L."/>
            <person name="Gallinger C."/>
            <person name="Pawlowski J."/>
            <person name="Sierra R."/>
            <person name="Euteneuer U."/>
            <person name="Pillet L."/>
            <person name="Moustafa A."/>
            <person name="Platzer M."/>
            <person name="Groth M."/>
            <person name="Szafranski K."/>
            <person name="Schliwa M."/>
        </authorList>
    </citation>
    <scope>NUCLEOTIDE SEQUENCE [LARGE SCALE GENOMIC DNA]</scope>
</reference>
<evidence type="ECO:0000256" key="1">
    <source>
        <dbReference type="ARBA" id="ARBA00022574"/>
    </source>
</evidence>
<dbReference type="SMART" id="SM00248">
    <property type="entry name" value="ANK"/>
    <property type="match status" value="2"/>
</dbReference>
<comment type="caution">
    <text evidence="5">The sequence shown here is derived from an EMBL/GenBank/DDBJ whole genome shotgun (WGS) entry which is preliminary data.</text>
</comment>
<feature type="repeat" description="ANK" evidence="3">
    <location>
        <begin position="80"/>
        <end position="112"/>
    </location>
</feature>
<dbReference type="Gene3D" id="2.130.10.10">
    <property type="entry name" value="YVTN repeat-like/Quinoprotein amine dehydrogenase"/>
    <property type="match status" value="1"/>
</dbReference>
<feature type="compositionally biased region" description="Basic and acidic residues" evidence="4">
    <location>
        <begin position="752"/>
        <end position="765"/>
    </location>
</feature>
<dbReference type="PROSITE" id="PS50297">
    <property type="entry name" value="ANK_REP_REGION"/>
    <property type="match status" value="1"/>
</dbReference>
<dbReference type="PROSITE" id="PS50088">
    <property type="entry name" value="ANK_REPEAT"/>
    <property type="match status" value="1"/>
</dbReference>
<name>X6NYQ7_RETFI</name>
<dbReference type="PANTHER" id="PTHR44006">
    <property type="entry name" value="U5 SMALL NUCLEAR RIBONUCLEOPROTEIN 40 KDA PROTEIN"/>
    <property type="match status" value="1"/>
</dbReference>
<evidence type="ECO:0000313" key="5">
    <source>
        <dbReference type="EMBL" id="ETO31023.1"/>
    </source>
</evidence>
<dbReference type="InterPro" id="IPR052234">
    <property type="entry name" value="U5_snRNP_Component"/>
</dbReference>
<sequence>MTNIPEALQSAILEDNILKARQCLFGVNKIKKELFLNEYWFPKSNAHAGQTFLHLCTSHNINIGKWLINEGAQPNVFDLQDNTPLHLACFQKRKAFIRLLMQANANPNLKNIENKLCYQMLENCDEQAQMKKCVDEMKILVNAYQAFKTKMSKQKDKTAAEIKCLLSKMSSSMPVKQLLQKINEHFVELLVETQTDAVKHNASGQDINKKIQEWDDAFSAIGIDNIDQLSLPQFENWTIDIKIPLQLIFIIEFLIDSSLQNEIEESEKWNNQTSIGELLNLAGSKLDSKYTNEELKNMEEYFNSVKVQHVEELLNISEQDWETWTEIPLDVKNVIKKMVQYFCVVHTCGNTAAASTDNHTNKESKVLLQCEAVISSVHIASSTQVRFVHVGTIKGKIFVWDLQLKECFHKFELNYESDNQSAKPVAPMWMDFIDNNKFDQLVIGDEHGVISCWSLHSQFPRLRAYCLQKWKTHERKISGLKIINNNRILSVGFDGYLIMRDLYSNGDIVIQLQITQDNALTCMKLLPSDVPSPTHVIVGSECGSVFVVPFNMKASVQVISCGYGPIRDICFDSKNNLCFVCAQIQSIRVLSTAGDTPQWTHVGTVITCFNSSTEIFNRIYIENENLWTCGDDGIIKIWDLKYLYEQVHLQLTKSKKKFETPKCLLLTVEDKQHGPQYLEAWRLLQIDGKTDSIIQNGIESIFLLNNESVVVHGYQHSLVAFDLQQINQQITENKPLIVNRRKQLLQNDKMLMEKQNENKDNEKKEPTKKKRKNNSPGTYATFFLLFQDC</sequence>
<feature type="region of interest" description="Disordered" evidence="4">
    <location>
        <begin position="752"/>
        <end position="776"/>
    </location>
</feature>
<accession>X6NYQ7</accession>
<keyword evidence="2" id="KW-0677">Repeat</keyword>
<proteinExistence type="predicted"/>
<dbReference type="Pfam" id="PF12796">
    <property type="entry name" value="Ank_2"/>
    <property type="match status" value="1"/>
</dbReference>
<dbReference type="AlphaFoldDB" id="X6NYQ7"/>
<dbReference type="InterPro" id="IPR015943">
    <property type="entry name" value="WD40/YVTN_repeat-like_dom_sf"/>
</dbReference>
<dbReference type="Gene3D" id="1.25.40.20">
    <property type="entry name" value="Ankyrin repeat-containing domain"/>
    <property type="match status" value="1"/>
</dbReference>
<keyword evidence="6" id="KW-1185">Reference proteome</keyword>
<dbReference type="GO" id="GO:0071013">
    <property type="term" value="C:catalytic step 2 spliceosome"/>
    <property type="evidence" value="ECO:0007669"/>
    <property type="project" value="TreeGrafter"/>
</dbReference>
<dbReference type="SMART" id="SM00320">
    <property type="entry name" value="WD40"/>
    <property type="match status" value="4"/>
</dbReference>
<dbReference type="PANTHER" id="PTHR44006:SF1">
    <property type="entry name" value="U5 SMALL NUCLEAR RIBONUCLEOPROTEIN 40 KDA PROTEIN"/>
    <property type="match status" value="1"/>
</dbReference>
<dbReference type="OrthoDB" id="2157354at2759"/>
<organism evidence="5 6">
    <name type="scientific">Reticulomyxa filosa</name>
    <dbReference type="NCBI Taxonomy" id="46433"/>
    <lineage>
        <taxon>Eukaryota</taxon>
        <taxon>Sar</taxon>
        <taxon>Rhizaria</taxon>
        <taxon>Retaria</taxon>
        <taxon>Foraminifera</taxon>
        <taxon>Monothalamids</taxon>
        <taxon>Reticulomyxidae</taxon>
        <taxon>Reticulomyxa</taxon>
    </lineage>
</organism>
<keyword evidence="3" id="KW-0040">ANK repeat</keyword>
<dbReference type="InterPro" id="IPR001680">
    <property type="entry name" value="WD40_rpt"/>
</dbReference>
<keyword evidence="1" id="KW-0853">WD repeat</keyword>
<dbReference type="InterPro" id="IPR036770">
    <property type="entry name" value="Ankyrin_rpt-contain_sf"/>
</dbReference>
<evidence type="ECO:0000256" key="2">
    <source>
        <dbReference type="ARBA" id="ARBA00022737"/>
    </source>
</evidence>
<evidence type="ECO:0000256" key="4">
    <source>
        <dbReference type="SAM" id="MobiDB-lite"/>
    </source>
</evidence>
<evidence type="ECO:0000313" key="6">
    <source>
        <dbReference type="Proteomes" id="UP000023152"/>
    </source>
</evidence>
<protein>
    <submittedName>
        <fullName evidence="5">Ankyrin repeat protein</fullName>
    </submittedName>
</protein>
<dbReference type="SUPFAM" id="SSF50978">
    <property type="entry name" value="WD40 repeat-like"/>
    <property type="match status" value="1"/>
</dbReference>
<dbReference type="GO" id="GO:0003723">
    <property type="term" value="F:RNA binding"/>
    <property type="evidence" value="ECO:0007669"/>
    <property type="project" value="TreeGrafter"/>
</dbReference>
<dbReference type="InterPro" id="IPR036322">
    <property type="entry name" value="WD40_repeat_dom_sf"/>
</dbReference>
<dbReference type="SUPFAM" id="SSF48403">
    <property type="entry name" value="Ankyrin repeat"/>
    <property type="match status" value="1"/>
</dbReference>
<dbReference type="Proteomes" id="UP000023152">
    <property type="component" value="Unassembled WGS sequence"/>
</dbReference>
<gene>
    <name evidence="5" type="ORF">RFI_06096</name>
</gene>
<evidence type="ECO:0000256" key="3">
    <source>
        <dbReference type="PROSITE-ProRule" id="PRU00023"/>
    </source>
</evidence>
<dbReference type="InterPro" id="IPR002110">
    <property type="entry name" value="Ankyrin_rpt"/>
</dbReference>
<dbReference type="EMBL" id="ASPP01005176">
    <property type="protein sequence ID" value="ETO31023.1"/>
    <property type="molecule type" value="Genomic_DNA"/>
</dbReference>